<dbReference type="HOGENOM" id="CLU_029847_1_0_11"/>
<dbReference type="EMBL" id="CP000249">
    <property type="protein sequence ID" value="ABD12276.1"/>
    <property type="molecule type" value="Genomic_DNA"/>
</dbReference>
<dbReference type="PROSITE" id="PS51257">
    <property type="entry name" value="PROKAR_LIPOPROTEIN"/>
    <property type="match status" value="1"/>
</dbReference>
<feature type="chain" id="PRO_5038374848" evidence="1">
    <location>
        <begin position="21"/>
        <end position="534"/>
    </location>
</feature>
<protein>
    <submittedName>
        <fullName evidence="3">von Willebrand factor, type A</fullName>
    </submittedName>
</protein>
<evidence type="ECO:0000313" key="4">
    <source>
        <dbReference type="Proteomes" id="UP000001937"/>
    </source>
</evidence>
<dbReference type="AlphaFoldDB" id="Q2J8W6"/>
<dbReference type="PROSITE" id="PS50234">
    <property type="entry name" value="VWFA"/>
    <property type="match status" value="1"/>
</dbReference>
<keyword evidence="1" id="KW-0732">Signal</keyword>
<dbReference type="RefSeq" id="WP_011437305.1">
    <property type="nucleotide sequence ID" value="NC_007777.1"/>
</dbReference>
<dbReference type="InterPro" id="IPR002035">
    <property type="entry name" value="VWF_A"/>
</dbReference>
<organism evidence="3 4">
    <name type="scientific">Frankia casuarinae (strain DSM 45818 / CECT 9043 / HFP020203 / CcI3)</name>
    <dbReference type="NCBI Taxonomy" id="106370"/>
    <lineage>
        <taxon>Bacteria</taxon>
        <taxon>Bacillati</taxon>
        <taxon>Actinomycetota</taxon>
        <taxon>Actinomycetes</taxon>
        <taxon>Frankiales</taxon>
        <taxon>Frankiaceae</taxon>
        <taxon>Frankia</taxon>
    </lineage>
</organism>
<dbReference type="SUPFAM" id="SSF53300">
    <property type="entry name" value="vWA-like"/>
    <property type="match status" value="1"/>
</dbReference>
<feature type="domain" description="VWFA" evidence="2">
    <location>
        <begin position="342"/>
        <end position="530"/>
    </location>
</feature>
<dbReference type="Gene3D" id="3.40.50.410">
    <property type="entry name" value="von Willebrand factor, type A domain"/>
    <property type="match status" value="1"/>
</dbReference>
<evidence type="ECO:0000313" key="3">
    <source>
        <dbReference type="EMBL" id="ABD12276.1"/>
    </source>
</evidence>
<dbReference type="Pfam" id="PF00092">
    <property type="entry name" value="VWA"/>
    <property type="match status" value="1"/>
</dbReference>
<dbReference type="OrthoDB" id="3170630at2"/>
<dbReference type="SUPFAM" id="SSF53850">
    <property type="entry name" value="Periplasmic binding protein-like II"/>
    <property type="match status" value="1"/>
</dbReference>
<accession>Q2J8W6</accession>
<proteinExistence type="predicted"/>
<dbReference type="InterPro" id="IPR036465">
    <property type="entry name" value="vWFA_dom_sf"/>
</dbReference>
<dbReference type="SMART" id="SM00327">
    <property type="entry name" value="VWA"/>
    <property type="match status" value="1"/>
</dbReference>
<feature type="signal peptide" evidence="1">
    <location>
        <begin position="1"/>
        <end position="20"/>
    </location>
</feature>
<dbReference type="Proteomes" id="UP000001937">
    <property type="component" value="Chromosome"/>
</dbReference>
<dbReference type="STRING" id="106370.Francci3_2918"/>
<sequence length="534" mass="56234">MNRRPPAALLACLLTVLLVAACSGGGPGPADGSGTGGSAGELTVLAGSELQDIQPLLPDLTRATGVTLRLSYTGTLDGADAITRGTAQADAAWFASDRYLRLLPNGATSVAARSSIMLSPVVFGVRRSLARQFGWTGNPNVTWADIAAKVAAGQLSYAMTNPAASNSGFSALVGVAAALAGTSDALRPQDIRPAQLTSFFSGQALTAGSSGFLTDAYARSQDTLGGMINYESVLLALNAGHRLREPLELIYPRDGIVTSDYPLLLLRPDKRDLYDRVVSWLRLPRTQHRLQTATSRRPALPGVALDARFPTRTLTELPFPASRQVADQLLSAYLDRFRRPSHAIFLLDVSGSMAGSRIAALQAALRGLTGADDTLSGRFARFRGREKITMITFAGRANDPVDFAVNDPRPGSADLAGVNTFVDGLRLQDGTAIYSALEAGYRAAGAAVEADPGYLTSIVLMTDGENNSGISAADFRSSYQRLPAAARAVRTFTIAFGEADPAALRDISADTGGAVFDARTSSLADAFKDIRGYQ</sequence>
<gene>
    <name evidence="3" type="ordered locus">Francci3_2918</name>
</gene>
<dbReference type="KEGG" id="fra:Francci3_2918"/>
<evidence type="ECO:0000256" key="1">
    <source>
        <dbReference type="SAM" id="SignalP"/>
    </source>
</evidence>
<reference evidence="3 4" key="1">
    <citation type="journal article" date="2007" name="Genome Res.">
        <title>Genome characteristics of facultatively symbiotic Frankia sp. strains reflect host range and host plant biogeography.</title>
        <authorList>
            <person name="Normand P."/>
            <person name="Lapierre P."/>
            <person name="Tisa L.S."/>
            <person name="Gogarten J.P."/>
            <person name="Alloisio N."/>
            <person name="Bagnarol E."/>
            <person name="Bassi C.A."/>
            <person name="Berry A.M."/>
            <person name="Bickhart D.M."/>
            <person name="Choisne N."/>
            <person name="Couloux A."/>
            <person name="Cournoyer B."/>
            <person name="Cruveiller S."/>
            <person name="Daubin V."/>
            <person name="Demange N."/>
            <person name="Francino M.P."/>
            <person name="Goltsman E."/>
            <person name="Huang Y."/>
            <person name="Kopp O.R."/>
            <person name="Labarre L."/>
            <person name="Lapidus A."/>
            <person name="Lavire C."/>
            <person name="Marechal J."/>
            <person name="Martinez M."/>
            <person name="Mastronunzio J.E."/>
            <person name="Mullin B.C."/>
            <person name="Niemann J."/>
            <person name="Pujic P."/>
            <person name="Rawnsley T."/>
            <person name="Rouy Z."/>
            <person name="Schenowitz C."/>
            <person name="Sellstedt A."/>
            <person name="Tavares F."/>
            <person name="Tomkins J.P."/>
            <person name="Vallenet D."/>
            <person name="Valverde C."/>
            <person name="Wall L.G."/>
            <person name="Wang Y."/>
            <person name="Medigue C."/>
            <person name="Benson D.R."/>
        </authorList>
    </citation>
    <scope>NUCLEOTIDE SEQUENCE [LARGE SCALE GENOMIC DNA]</scope>
    <source>
        <strain evidence="4">DSM 45818 / CECT 9043 / CcI3</strain>
    </source>
</reference>
<name>Q2J8W6_FRACC</name>
<keyword evidence="4" id="KW-1185">Reference proteome</keyword>
<dbReference type="eggNOG" id="COG1840">
    <property type="taxonomic scope" value="Bacteria"/>
</dbReference>
<evidence type="ECO:0000259" key="2">
    <source>
        <dbReference type="PROSITE" id="PS50234"/>
    </source>
</evidence>
<dbReference type="eggNOG" id="COG2304">
    <property type="taxonomic scope" value="Bacteria"/>
</dbReference>